<dbReference type="RefSeq" id="WP_128692456.1">
    <property type="nucleotide sequence ID" value="NZ_LHQS01000001.1"/>
</dbReference>
<organism evidence="1 2">
    <name type="scientific">Methanoculleus taiwanensis</name>
    <dbReference type="NCBI Taxonomy" id="1550565"/>
    <lineage>
        <taxon>Archaea</taxon>
        <taxon>Methanobacteriati</taxon>
        <taxon>Methanobacteriota</taxon>
        <taxon>Stenosarchaea group</taxon>
        <taxon>Methanomicrobia</taxon>
        <taxon>Methanomicrobiales</taxon>
        <taxon>Methanomicrobiaceae</taxon>
        <taxon>Methanoculleus</taxon>
    </lineage>
</organism>
<keyword evidence="2" id="KW-1185">Reference proteome</keyword>
<accession>A0A498H3A4</accession>
<dbReference type="Pfam" id="PF10865">
    <property type="entry name" value="DUF2703"/>
    <property type="match status" value="1"/>
</dbReference>
<dbReference type="Proteomes" id="UP000290932">
    <property type="component" value="Unassembled WGS sequence"/>
</dbReference>
<reference evidence="1 2" key="1">
    <citation type="journal article" date="2015" name="Int. J. Syst. Evol. Microbiol.">
        <title>Methanoculleus taiwanensis sp. nov., a methanogen isolated from deep marine sediment at the deformation front area near Taiwan.</title>
        <authorList>
            <person name="Weng C.Y."/>
            <person name="Chen S.C."/>
            <person name="Lai M.C."/>
            <person name="Wu S.Y."/>
            <person name="Lin S."/>
            <person name="Yang T.F."/>
            <person name="Chen P.C."/>
        </authorList>
    </citation>
    <scope>NUCLEOTIDE SEQUENCE [LARGE SCALE GENOMIC DNA]</scope>
    <source>
        <strain evidence="1 2">CYW4</strain>
    </source>
</reference>
<evidence type="ECO:0000313" key="2">
    <source>
        <dbReference type="Proteomes" id="UP000290932"/>
    </source>
</evidence>
<proteinExistence type="predicted"/>
<sequence>MQSKLVIEWRYPAGDAGTTTVRCGEHGVVLRGVLTEIATLLEMEGIDVTITETPAPEGEGGGVLFNGMPLKELVEGMEVPAAPESPCASCAGCEDEGSCPGGEEGAVMVPPDLIGRAALKALGRQE</sequence>
<protein>
    <recommendedName>
        <fullName evidence="3">Molybdenum cofactor biosysynthesis protein</fullName>
    </recommendedName>
</protein>
<evidence type="ECO:0000313" key="1">
    <source>
        <dbReference type="EMBL" id="RXE56735.1"/>
    </source>
</evidence>
<evidence type="ECO:0008006" key="3">
    <source>
        <dbReference type="Google" id="ProtNLM"/>
    </source>
</evidence>
<name>A0A498H3A4_9EURY</name>
<dbReference type="EMBL" id="LHQS01000001">
    <property type="protein sequence ID" value="RXE56735.1"/>
    <property type="molecule type" value="Genomic_DNA"/>
</dbReference>
<gene>
    <name evidence="1" type="ORF">ABH15_00710</name>
</gene>
<dbReference type="AlphaFoldDB" id="A0A498H3A4"/>
<dbReference type="InterPro" id="IPR021219">
    <property type="entry name" value="DUF2703"/>
</dbReference>
<comment type="caution">
    <text evidence="1">The sequence shown here is derived from an EMBL/GenBank/DDBJ whole genome shotgun (WGS) entry which is preliminary data.</text>
</comment>